<reference evidence="3" key="1">
    <citation type="submission" date="2021-01" db="EMBL/GenBank/DDBJ databases">
        <title>Adiantum capillus-veneris genome.</title>
        <authorList>
            <person name="Fang Y."/>
            <person name="Liao Q."/>
        </authorList>
    </citation>
    <scope>NUCLEOTIDE SEQUENCE</scope>
    <source>
        <strain evidence="3">H3</strain>
        <tissue evidence="3">Leaf</tissue>
    </source>
</reference>
<name>A0A9D4V716_ADICA</name>
<dbReference type="Proteomes" id="UP000886520">
    <property type="component" value="Chromosome 4"/>
</dbReference>
<proteinExistence type="predicted"/>
<protein>
    <submittedName>
        <fullName evidence="3">Uncharacterized protein</fullName>
    </submittedName>
</protein>
<feature type="compositionally biased region" description="Polar residues" evidence="2">
    <location>
        <begin position="372"/>
        <end position="383"/>
    </location>
</feature>
<sequence length="453" mass="51169">MESLFNERLQVRTRHLEERVGALSKQLATQKEHNAHLHRSHADATHKAQLLEEDLQNERERCHKLAVTLSASRRYMKNKSSRDEEGRYCNTFEPAKSPRSHSVCPLCGGCICMTQTLHHANGETVRTDHNNESLPNYMGIMPARLNRKLLKSKKTAKFVFNNDQIAHHDRQILTARGSKNSDSQSRCVNCCCDVEVLLARRLRLYDLVQQDHFIDVCKKQDPFQEPLSHNVVGGNHEHHQSGSLKWPVDAYGKRRHISSNVHTLKNSANAKPMEQDLSALRTLSREGYYVRMEIAQSEHQQSCSTDKSAAFVMDPSINARHDYDDLPNLQFVQALKAENEALRGALLSTRKVEIEELESELQEIKQTALSTTTSLVPNQSTRPTKAGDCATMSNVDNDDDDNVRSEWSQMDPVKFLDALHKVEDKILEKKIGILGLECCGAALESGASVLVPF</sequence>
<evidence type="ECO:0000313" key="4">
    <source>
        <dbReference type="Proteomes" id="UP000886520"/>
    </source>
</evidence>
<feature type="coiled-coil region" evidence="1">
    <location>
        <begin position="6"/>
        <end position="68"/>
    </location>
</feature>
<evidence type="ECO:0000313" key="3">
    <source>
        <dbReference type="EMBL" id="KAI5080657.1"/>
    </source>
</evidence>
<comment type="caution">
    <text evidence="3">The sequence shown here is derived from an EMBL/GenBank/DDBJ whole genome shotgun (WGS) entry which is preliminary data.</text>
</comment>
<accession>A0A9D4V716</accession>
<feature type="region of interest" description="Disordered" evidence="2">
    <location>
        <begin position="372"/>
        <end position="400"/>
    </location>
</feature>
<keyword evidence="1" id="KW-0175">Coiled coil</keyword>
<gene>
    <name evidence="3" type="ORF">GOP47_0003840</name>
</gene>
<dbReference type="AlphaFoldDB" id="A0A9D4V716"/>
<dbReference type="EMBL" id="JABFUD020000004">
    <property type="protein sequence ID" value="KAI5080657.1"/>
    <property type="molecule type" value="Genomic_DNA"/>
</dbReference>
<evidence type="ECO:0000256" key="2">
    <source>
        <dbReference type="SAM" id="MobiDB-lite"/>
    </source>
</evidence>
<dbReference type="OrthoDB" id="10381526at2759"/>
<keyword evidence="4" id="KW-1185">Reference proteome</keyword>
<organism evidence="3 4">
    <name type="scientific">Adiantum capillus-veneris</name>
    <name type="common">Maidenhair fern</name>
    <dbReference type="NCBI Taxonomy" id="13818"/>
    <lineage>
        <taxon>Eukaryota</taxon>
        <taxon>Viridiplantae</taxon>
        <taxon>Streptophyta</taxon>
        <taxon>Embryophyta</taxon>
        <taxon>Tracheophyta</taxon>
        <taxon>Polypodiopsida</taxon>
        <taxon>Polypodiidae</taxon>
        <taxon>Polypodiales</taxon>
        <taxon>Pteridineae</taxon>
        <taxon>Pteridaceae</taxon>
        <taxon>Vittarioideae</taxon>
        <taxon>Adiantum</taxon>
    </lineage>
</organism>
<evidence type="ECO:0000256" key="1">
    <source>
        <dbReference type="SAM" id="Coils"/>
    </source>
</evidence>